<protein>
    <submittedName>
        <fullName evidence="12">ABC transporter ATP-binding protein/permease</fullName>
    </submittedName>
</protein>
<keyword evidence="6 12" id="KW-0067">ATP-binding</keyword>
<evidence type="ECO:0000256" key="6">
    <source>
        <dbReference type="ARBA" id="ARBA00022840"/>
    </source>
</evidence>
<evidence type="ECO:0000256" key="2">
    <source>
        <dbReference type="ARBA" id="ARBA00022448"/>
    </source>
</evidence>
<dbReference type="CDD" id="cd18548">
    <property type="entry name" value="ABC_6TM_Tm287_like"/>
    <property type="match status" value="1"/>
</dbReference>
<dbReference type="InterPro" id="IPR039421">
    <property type="entry name" value="Type_1_exporter"/>
</dbReference>
<dbReference type="GO" id="GO:0005886">
    <property type="term" value="C:plasma membrane"/>
    <property type="evidence" value="ECO:0007669"/>
    <property type="project" value="UniProtKB-SubCell"/>
</dbReference>
<feature type="transmembrane region" description="Helical" evidence="9">
    <location>
        <begin position="277"/>
        <end position="301"/>
    </location>
</feature>
<dbReference type="Gene3D" id="3.40.50.300">
    <property type="entry name" value="P-loop containing nucleotide triphosphate hydrolases"/>
    <property type="match status" value="1"/>
</dbReference>
<dbReference type="PROSITE" id="PS50929">
    <property type="entry name" value="ABC_TM1F"/>
    <property type="match status" value="1"/>
</dbReference>
<reference evidence="12" key="1">
    <citation type="journal article" date="2021" name="PeerJ">
        <title>Extensive microbial diversity within the chicken gut microbiome revealed by metagenomics and culture.</title>
        <authorList>
            <person name="Gilroy R."/>
            <person name="Ravi A."/>
            <person name="Getino M."/>
            <person name="Pursley I."/>
            <person name="Horton D.L."/>
            <person name="Alikhan N.F."/>
            <person name="Baker D."/>
            <person name="Gharbi K."/>
            <person name="Hall N."/>
            <person name="Watson M."/>
            <person name="Adriaenssens E.M."/>
            <person name="Foster-Nyarko E."/>
            <person name="Jarju S."/>
            <person name="Secka A."/>
            <person name="Antonio M."/>
            <person name="Oren A."/>
            <person name="Chaudhuri R.R."/>
            <person name="La Ragione R."/>
            <person name="Hildebrand F."/>
            <person name="Pallen M.J."/>
        </authorList>
    </citation>
    <scope>NUCLEOTIDE SEQUENCE</scope>
    <source>
        <strain evidence="12">ChiGjej3B3-7470</strain>
    </source>
</reference>
<evidence type="ECO:0000256" key="1">
    <source>
        <dbReference type="ARBA" id="ARBA00004651"/>
    </source>
</evidence>
<dbReference type="GO" id="GO:0005524">
    <property type="term" value="F:ATP binding"/>
    <property type="evidence" value="ECO:0007669"/>
    <property type="project" value="UniProtKB-KW"/>
</dbReference>
<dbReference type="FunFam" id="3.40.50.300:FF:000854">
    <property type="entry name" value="Multidrug ABC transporter ATP-binding protein"/>
    <property type="match status" value="1"/>
</dbReference>
<dbReference type="SUPFAM" id="SSF52540">
    <property type="entry name" value="P-loop containing nucleoside triphosphate hydrolases"/>
    <property type="match status" value="1"/>
</dbReference>
<feature type="transmembrane region" description="Helical" evidence="9">
    <location>
        <begin position="160"/>
        <end position="182"/>
    </location>
</feature>
<dbReference type="SUPFAM" id="SSF90123">
    <property type="entry name" value="ABC transporter transmembrane region"/>
    <property type="match status" value="1"/>
</dbReference>
<comment type="caution">
    <text evidence="12">The sequence shown here is derived from an EMBL/GenBank/DDBJ whole genome shotgun (WGS) entry which is preliminary data.</text>
</comment>
<evidence type="ECO:0000256" key="7">
    <source>
        <dbReference type="ARBA" id="ARBA00022989"/>
    </source>
</evidence>
<feature type="domain" description="ABC transmembrane type-1" evidence="11">
    <location>
        <begin position="21"/>
        <end position="303"/>
    </location>
</feature>
<evidence type="ECO:0000313" key="13">
    <source>
        <dbReference type="Proteomes" id="UP000712713"/>
    </source>
</evidence>
<dbReference type="InterPro" id="IPR011527">
    <property type="entry name" value="ABC1_TM_dom"/>
</dbReference>
<dbReference type="FunFam" id="1.20.1560.10:FF:000040">
    <property type="entry name" value="Multidrug ABC transporter ATP-binding protein"/>
    <property type="match status" value="1"/>
</dbReference>
<reference evidence="12" key="2">
    <citation type="submission" date="2021-09" db="EMBL/GenBank/DDBJ databases">
        <authorList>
            <person name="Gilroy R."/>
        </authorList>
    </citation>
    <scope>NUCLEOTIDE SEQUENCE</scope>
    <source>
        <strain evidence="12">ChiGjej3B3-7470</strain>
    </source>
</reference>
<dbReference type="PANTHER" id="PTHR43394">
    <property type="entry name" value="ATP-DEPENDENT PERMEASE MDL1, MITOCHONDRIAL"/>
    <property type="match status" value="1"/>
</dbReference>
<dbReference type="InterPro" id="IPR027417">
    <property type="entry name" value="P-loop_NTPase"/>
</dbReference>
<dbReference type="Pfam" id="PF00005">
    <property type="entry name" value="ABC_tran"/>
    <property type="match status" value="1"/>
</dbReference>
<dbReference type="GO" id="GO:0016887">
    <property type="term" value="F:ATP hydrolysis activity"/>
    <property type="evidence" value="ECO:0007669"/>
    <property type="project" value="InterPro"/>
</dbReference>
<dbReference type="InterPro" id="IPR003593">
    <property type="entry name" value="AAA+_ATPase"/>
</dbReference>
<keyword evidence="3" id="KW-1003">Cell membrane</keyword>
<keyword evidence="5" id="KW-0547">Nucleotide-binding</keyword>
<proteinExistence type="predicted"/>
<evidence type="ECO:0000256" key="9">
    <source>
        <dbReference type="SAM" id="Phobius"/>
    </source>
</evidence>
<dbReference type="EMBL" id="DYZF01000112">
    <property type="protein sequence ID" value="HJE51228.1"/>
    <property type="molecule type" value="Genomic_DNA"/>
</dbReference>
<gene>
    <name evidence="12" type="ORF">K8V15_04510</name>
</gene>
<dbReference type="PANTHER" id="PTHR43394:SF1">
    <property type="entry name" value="ATP-BINDING CASSETTE SUB-FAMILY B MEMBER 10, MITOCHONDRIAL"/>
    <property type="match status" value="1"/>
</dbReference>
<evidence type="ECO:0000259" key="11">
    <source>
        <dbReference type="PROSITE" id="PS50929"/>
    </source>
</evidence>
<feature type="transmembrane region" description="Helical" evidence="9">
    <location>
        <begin position="130"/>
        <end position="154"/>
    </location>
</feature>
<feature type="transmembrane region" description="Helical" evidence="9">
    <location>
        <begin position="243"/>
        <end position="265"/>
    </location>
</feature>
<dbReference type="AlphaFoldDB" id="A0A921EMR7"/>
<dbReference type="SMART" id="SM00382">
    <property type="entry name" value="AAA"/>
    <property type="match status" value="1"/>
</dbReference>
<keyword evidence="2" id="KW-0813">Transport</keyword>
<dbReference type="PROSITE" id="PS50893">
    <property type="entry name" value="ABC_TRANSPORTER_2"/>
    <property type="match status" value="1"/>
</dbReference>
<evidence type="ECO:0000256" key="5">
    <source>
        <dbReference type="ARBA" id="ARBA00022741"/>
    </source>
</evidence>
<evidence type="ECO:0000256" key="3">
    <source>
        <dbReference type="ARBA" id="ARBA00022475"/>
    </source>
</evidence>
<keyword evidence="7 9" id="KW-1133">Transmembrane helix</keyword>
<dbReference type="InterPro" id="IPR036640">
    <property type="entry name" value="ABC1_TM_sf"/>
</dbReference>
<evidence type="ECO:0000256" key="4">
    <source>
        <dbReference type="ARBA" id="ARBA00022692"/>
    </source>
</evidence>
<keyword evidence="4 9" id="KW-0812">Transmembrane</keyword>
<dbReference type="Gene3D" id="1.20.1560.10">
    <property type="entry name" value="ABC transporter type 1, transmembrane domain"/>
    <property type="match status" value="1"/>
</dbReference>
<name>A0A921EMR7_9ACTN</name>
<evidence type="ECO:0000256" key="8">
    <source>
        <dbReference type="ARBA" id="ARBA00023136"/>
    </source>
</evidence>
<feature type="transmembrane region" description="Helical" evidence="9">
    <location>
        <begin position="56"/>
        <end position="81"/>
    </location>
</feature>
<dbReference type="Pfam" id="PF00664">
    <property type="entry name" value="ABC_membrane"/>
    <property type="match status" value="1"/>
</dbReference>
<keyword evidence="8 9" id="KW-0472">Membrane</keyword>
<dbReference type="InterPro" id="IPR017871">
    <property type="entry name" value="ABC_transporter-like_CS"/>
</dbReference>
<comment type="subcellular location">
    <subcellularLocation>
        <location evidence="1">Cell membrane</location>
        <topology evidence="1">Multi-pass membrane protein</topology>
    </subcellularLocation>
</comment>
<dbReference type="PROSITE" id="PS00211">
    <property type="entry name" value="ABC_TRANSPORTER_1"/>
    <property type="match status" value="1"/>
</dbReference>
<evidence type="ECO:0000259" key="10">
    <source>
        <dbReference type="PROSITE" id="PS50893"/>
    </source>
</evidence>
<dbReference type="Proteomes" id="UP000712713">
    <property type="component" value="Unassembled WGS sequence"/>
</dbReference>
<evidence type="ECO:0000313" key="12">
    <source>
        <dbReference type="EMBL" id="HJE51228.1"/>
    </source>
</evidence>
<dbReference type="InterPro" id="IPR003439">
    <property type="entry name" value="ABC_transporter-like_ATP-bd"/>
</dbReference>
<feature type="transmembrane region" description="Helical" evidence="9">
    <location>
        <begin position="16"/>
        <end position="36"/>
    </location>
</feature>
<accession>A0A921EMR7</accession>
<sequence length="581" mass="62688">MLTRLARLINRYIRPYWGLLAIVVALQTIATIMSLYLPTLNARIIDEGVVVGDTDFIWGTGGVMLLLSAIQALAQIGAVWAGANTAMQFGRDVRAAIFDRALSFSTQEMNKFGAPSLITRSTNDVQQVQMLVLMTCVMLVSAPITMVGGVFMALREDPGLSWIILAAVIILGAGISILIVNMGPLFETMQKRIDTLNRVLREQITGIRVVRAFVREPHEAKRFEKANAELVDTTTTVGRLMAFLFPFVGLVMNLSTVAVMWFGGFRIESGDIQVGQLTAFIAYLMQILISVMMTTMLLVMAPRAAVCADRIMEVLDTESSVAPPATPAATPAAAGSVVFDDVTFAYPGAEAPVLKNVSFELTPGTTTAIIGSTGAGKSTLINLIPRLFDATDGRVLVDGVDVREYNPDDLWARVGLVPQKPYLFSGTVASNLRYGKPDATDEELWDALRIAQADSFVREKDGQLDADISQGGTNVSGGQRQRLAIARALVKKPSVYIFDDSFSALDVTTDAKLRAALKPETSEAAVLVVAQRVSTITGANVILVMDDGEIVGRGTHEELLATNETYQEIVESQLSAEESAA</sequence>
<organism evidence="12 13">
    <name type="scientific">Tessaracoccus flavescens</name>
    <dbReference type="NCBI Taxonomy" id="399497"/>
    <lineage>
        <taxon>Bacteria</taxon>
        <taxon>Bacillati</taxon>
        <taxon>Actinomycetota</taxon>
        <taxon>Actinomycetes</taxon>
        <taxon>Propionibacteriales</taxon>
        <taxon>Propionibacteriaceae</taxon>
        <taxon>Tessaracoccus</taxon>
    </lineage>
</organism>
<feature type="domain" description="ABC transporter" evidence="10">
    <location>
        <begin position="337"/>
        <end position="572"/>
    </location>
</feature>
<dbReference type="GO" id="GO:0015421">
    <property type="term" value="F:ABC-type oligopeptide transporter activity"/>
    <property type="evidence" value="ECO:0007669"/>
    <property type="project" value="TreeGrafter"/>
</dbReference>